<organism evidence="2 4">
    <name type="scientific">Marivita cryptomonadis</name>
    <dbReference type="NCBI Taxonomy" id="505252"/>
    <lineage>
        <taxon>Bacteria</taxon>
        <taxon>Pseudomonadati</taxon>
        <taxon>Pseudomonadota</taxon>
        <taxon>Alphaproteobacteria</taxon>
        <taxon>Rhodobacterales</taxon>
        <taxon>Roseobacteraceae</taxon>
        <taxon>Marivita</taxon>
    </lineage>
</organism>
<name>A0A9Q2S457_9RHOB</name>
<evidence type="ECO:0000256" key="1">
    <source>
        <dbReference type="SAM" id="MobiDB-lite"/>
    </source>
</evidence>
<dbReference type="Proteomes" id="UP000809440">
    <property type="component" value="Unassembled WGS sequence"/>
</dbReference>
<proteinExistence type="predicted"/>
<dbReference type="EMBL" id="JAFBXF010000003">
    <property type="protein sequence ID" value="MBM2416445.1"/>
    <property type="molecule type" value="Genomic_DNA"/>
</dbReference>
<evidence type="ECO:0000313" key="5">
    <source>
        <dbReference type="Proteomes" id="UP000809440"/>
    </source>
</evidence>
<sequence length="342" mass="36331">MAKYYVTRGAGGFNSALPFTFTLSPLVLARAMTRALVDLAAAERELGDETGFDPALSAYRAAVDEARTRVLEHCEALIAHAPATLQAASLQRVAVLVKTVIRSGDPVEVARIRGGLIVARWVWQLPTTVPGHAIYNAAFDGALDALGAYIDDPEGPQDTPPAAGPQMVMGAGPGEEKEAHPHPSAHTEVSRAFTGALRCLDACVAAERRIQRDVVADVFAPEVATDLAAAEAAREDLFARLAEVTALPEQRDLDRPLRLLAQGLHALLSVEDDDDRQHMHAVMAGSADLLLVRGDAPAVRWVRAAQRRFLDGVARLMSMEDFGGRGAGPDDDGTDDAPGLAA</sequence>
<comment type="caution">
    <text evidence="2">The sequence shown here is derived from an EMBL/GenBank/DDBJ whole genome shotgun (WGS) entry which is preliminary data.</text>
</comment>
<reference evidence="2 5" key="1">
    <citation type="submission" date="2021-01" db="EMBL/GenBank/DDBJ databases">
        <title>Diatom-associated Roseobacters Show Island Model of Population Structure.</title>
        <authorList>
            <person name="Qu L."/>
            <person name="Feng X."/>
            <person name="Chen Y."/>
            <person name="Li L."/>
            <person name="Wang X."/>
            <person name="Hu Z."/>
            <person name="Wang H."/>
            <person name="Luo H."/>
        </authorList>
    </citation>
    <scope>NUCLEOTIDE SEQUENCE</scope>
    <source>
        <strain evidence="3 5">CC28-63</strain>
        <strain evidence="2">CC28-69</strain>
    </source>
</reference>
<protein>
    <submittedName>
        <fullName evidence="2">Uncharacterized protein</fullName>
    </submittedName>
</protein>
<dbReference type="AlphaFoldDB" id="A0A9Q2S457"/>
<dbReference type="RefSeq" id="WP_138488162.1">
    <property type="nucleotide sequence ID" value="NZ_JAFBWU010000003.1"/>
</dbReference>
<evidence type="ECO:0000313" key="3">
    <source>
        <dbReference type="EMBL" id="MBM2416445.1"/>
    </source>
</evidence>
<evidence type="ECO:0000313" key="4">
    <source>
        <dbReference type="Proteomes" id="UP000755667"/>
    </source>
</evidence>
<feature type="region of interest" description="Disordered" evidence="1">
    <location>
        <begin position="149"/>
        <end position="188"/>
    </location>
</feature>
<dbReference type="Proteomes" id="UP000755667">
    <property type="component" value="Unassembled WGS sequence"/>
</dbReference>
<feature type="region of interest" description="Disordered" evidence="1">
    <location>
        <begin position="321"/>
        <end position="342"/>
    </location>
</feature>
<keyword evidence="5" id="KW-1185">Reference proteome</keyword>
<accession>A0A9Q2S457</accession>
<dbReference type="EMBL" id="JAFBXE010000003">
    <property type="protein sequence ID" value="MBM2411777.1"/>
    <property type="molecule type" value="Genomic_DNA"/>
</dbReference>
<evidence type="ECO:0000313" key="2">
    <source>
        <dbReference type="EMBL" id="MBM2411777.1"/>
    </source>
</evidence>
<gene>
    <name evidence="2" type="ORF">JQX41_05660</name>
    <name evidence="3" type="ORF">JQX48_05665</name>
</gene>